<dbReference type="GO" id="GO:0022857">
    <property type="term" value="F:transmembrane transporter activity"/>
    <property type="evidence" value="ECO:0007669"/>
    <property type="project" value="InterPro"/>
</dbReference>
<dbReference type="KEGG" id="obg:Verru16b_03298"/>
<dbReference type="SUPFAM" id="SSF103473">
    <property type="entry name" value="MFS general substrate transporter"/>
    <property type="match status" value="1"/>
</dbReference>
<feature type="transmembrane region" description="Helical" evidence="5">
    <location>
        <begin position="61"/>
        <end position="80"/>
    </location>
</feature>
<feature type="transmembrane region" description="Helical" evidence="5">
    <location>
        <begin position="427"/>
        <end position="446"/>
    </location>
</feature>
<dbReference type="RefSeq" id="WP_069963279.1">
    <property type="nucleotide sequence ID" value="NZ_CP016094.1"/>
</dbReference>
<dbReference type="CDD" id="cd17319">
    <property type="entry name" value="MFS_ExuT_GudP_like"/>
    <property type="match status" value="1"/>
</dbReference>
<dbReference type="STRING" id="1838286.Verru16b_03298"/>
<feature type="transmembrane region" description="Helical" evidence="5">
    <location>
        <begin position="21"/>
        <end position="41"/>
    </location>
</feature>
<keyword evidence="8" id="KW-1185">Reference proteome</keyword>
<protein>
    <submittedName>
        <fullName evidence="7">Putative sulfoacetate transporter SauU</fullName>
    </submittedName>
</protein>
<feature type="transmembrane region" description="Helical" evidence="5">
    <location>
        <begin position="337"/>
        <end position="356"/>
    </location>
</feature>
<dbReference type="OrthoDB" id="105228at2"/>
<dbReference type="PANTHER" id="PTHR11662:SF399">
    <property type="entry name" value="FI19708P1-RELATED"/>
    <property type="match status" value="1"/>
</dbReference>
<keyword evidence="2 5" id="KW-0812">Transmembrane</keyword>
<feature type="domain" description="Major facilitator superfamily (MFS) profile" evidence="6">
    <location>
        <begin position="23"/>
        <end position="451"/>
    </location>
</feature>
<dbReference type="InterPro" id="IPR036259">
    <property type="entry name" value="MFS_trans_sf"/>
</dbReference>
<evidence type="ECO:0000256" key="2">
    <source>
        <dbReference type="ARBA" id="ARBA00022692"/>
    </source>
</evidence>
<dbReference type="GO" id="GO:0016020">
    <property type="term" value="C:membrane"/>
    <property type="evidence" value="ECO:0007669"/>
    <property type="project" value="UniProtKB-SubCell"/>
</dbReference>
<dbReference type="Gene3D" id="1.20.1250.20">
    <property type="entry name" value="MFS general substrate transporter like domains"/>
    <property type="match status" value="2"/>
</dbReference>
<feature type="transmembrane region" description="Helical" evidence="5">
    <location>
        <begin position="238"/>
        <end position="256"/>
    </location>
</feature>
<evidence type="ECO:0000313" key="8">
    <source>
        <dbReference type="Proteomes" id="UP000095228"/>
    </source>
</evidence>
<dbReference type="InterPro" id="IPR050382">
    <property type="entry name" value="MFS_Na/Anion_cotransporter"/>
</dbReference>
<dbReference type="InterPro" id="IPR020846">
    <property type="entry name" value="MFS_dom"/>
</dbReference>
<gene>
    <name evidence="7" type="primary">sauU</name>
    <name evidence="7" type="ORF">Verru16b_03298</name>
</gene>
<reference evidence="7 8" key="1">
    <citation type="submission" date="2016-06" db="EMBL/GenBank/DDBJ databases">
        <title>Three novel species with peptidoglycan cell walls form the new genus Lacunisphaera gen. nov. in the family Opitutaceae of the verrucomicrobial subdivision 4.</title>
        <authorList>
            <person name="Rast P."/>
            <person name="Gloeckner I."/>
            <person name="Jogler M."/>
            <person name="Boedeker C."/>
            <person name="Jeske O."/>
            <person name="Wiegand S."/>
            <person name="Reinhardt R."/>
            <person name="Schumann P."/>
            <person name="Rohde M."/>
            <person name="Spring S."/>
            <person name="Gloeckner F.O."/>
            <person name="Jogler C."/>
        </authorList>
    </citation>
    <scope>NUCLEOTIDE SEQUENCE [LARGE SCALE GENOMIC DNA]</scope>
    <source>
        <strain evidence="7 8">IG16b</strain>
    </source>
</reference>
<evidence type="ECO:0000256" key="4">
    <source>
        <dbReference type="ARBA" id="ARBA00023136"/>
    </source>
</evidence>
<evidence type="ECO:0000256" key="3">
    <source>
        <dbReference type="ARBA" id="ARBA00022989"/>
    </source>
</evidence>
<organism evidence="7 8">
    <name type="scientific">Lacunisphaera limnophila</name>
    <dbReference type="NCBI Taxonomy" id="1838286"/>
    <lineage>
        <taxon>Bacteria</taxon>
        <taxon>Pseudomonadati</taxon>
        <taxon>Verrucomicrobiota</taxon>
        <taxon>Opitutia</taxon>
        <taxon>Opitutales</taxon>
        <taxon>Opitutaceae</taxon>
        <taxon>Lacunisphaera</taxon>
    </lineage>
</organism>
<dbReference type="EMBL" id="CP016094">
    <property type="protein sequence ID" value="AOS46201.1"/>
    <property type="molecule type" value="Genomic_DNA"/>
</dbReference>
<dbReference type="Pfam" id="PF07690">
    <property type="entry name" value="MFS_1"/>
    <property type="match status" value="1"/>
</dbReference>
<evidence type="ECO:0000313" key="7">
    <source>
        <dbReference type="EMBL" id="AOS46201.1"/>
    </source>
</evidence>
<feature type="transmembrane region" description="Helical" evidence="5">
    <location>
        <begin position="401"/>
        <end position="420"/>
    </location>
</feature>
<evidence type="ECO:0000259" key="6">
    <source>
        <dbReference type="PROSITE" id="PS50850"/>
    </source>
</evidence>
<feature type="transmembrane region" description="Helical" evidence="5">
    <location>
        <begin position="89"/>
        <end position="108"/>
    </location>
</feature>
<accession>A0A1D8AZ99</accession>
<sequence>MSTPTGSTPSPSTDRPTRTRYWVIVFAVTLAIVQYVDRVAISQAMPDIAAEMQFSDAQKGMIFSAFTLAYALFEIPTGWLGDKLGAKKVLIRVVLWWSFFTAATGWAWSYASMLVTRFLFGAGEAGCFPNLTKALSTWLPKADRTRAQALMWMGARWGGAAAPLLVVAVMAFVSWRTAFMLFAIFGVVWAVIFYLWFRDNPREHPGVNAAELELLKENEHNVAGHGNVPWKKLVSRPAMWLLWAQYFCLSYGWYFYVTWLPTYLRDERGMDIKSNAFMGWLSGLLEGSMSPEMSLKVLAAALAGIPLFFGGFGSLTAGLISGRLISRGANVRNVRRAFGVIGLTGASTLLMASFYIRDPLLAMLSMGLASFSNDLTMPGSWASCMDIGGKYAGTVSGSMNMMGNFGGMAGPIVVGLVLSLTSRDWQLAFAISAVIYFLGAVCWLFIDPVTPLEKEEG</sequence>
<dbReference type="PROSITE" id="PS50850">
    <property type="entry name" value="MFS"/>
    <property type="match status" value="1"/>
</dbReference>
<evidence type="ECO:0000256" key="5">
    <source>
        <dbReference type="SAM" id="Phobius"/>
    </source>
</evidence>
<proteinExistence type="predicted"/>
<dbReference type="AlphaFoldDB" id="A0A1D8AZ99"/>
<keyword evidence="4 5" id="KW-0472">Membrane</keyword>
<dbReference type="PANTHER" id="PTHR11662">
    <property type="entry name" value="SOLUTE CARRIER FAMILY 17"/>
    <property type="match status" value="1"/>
</dbReference>
<dbReference type="Proteomes" id="UP000095228">
    <property type="component" value="Chromosome"/>
</dbReference>
<dbReference type="InterPro" id="IPR011701">
    <property type="entry name" value="MFS"/>
</dbReference>
<comment type="subcellular location">
    <subcellularLocation>
        <location evidence="1">Membrane</location>
        <topology evidence="1">Multi-pass membrane protein</topology>
    </subcellularLocation>
</comment>
<name>A0A1D8AZ99_9BACT</name>
<keyword evidence="3 5" id="KW-1133">Transmembrane helix</keyword>
<evidence type="ECO:0000256" key="1">
    <source>
        <dbReference type="ARBA" id="ARBA00004141"/>
    </source>
</evidence>
<feature type="transmembrane region" description="Helical" evidence="5">
    <location>
        <begin position="153"/>
        <end position="173"/>
    </location>
</feature>
<feature type="transmembrane region" description="Helical" evidence="5">
    <location>
        <begin position="179"/>
        <end position="197"/>
    </location>
</feature>
<feature type="transmembrane region" description="Helical" evidence="5">
    <location>
        <begin position="297"/>
        <end position="325"/>
    </location>
</feature>